<evidence type="ECO:0000313" key="10">
    <source>
        <dbReference type="EMBL" id="RLQ20361.1"/>
    </source>
</evidence>
<feature type="binding site" evidence="5 7">
    <location>
        <position position="148"/>
    </location>
    <ligand>
        <name>Mn(2+)</name>
        <dbReference type="ChEBI" id="CHEBI:29035"/>
        <label>1</label>
    </ligand>
</feature>
<feature type="binding site" evidence="5">
    <location>
        <position position="148"/>
    </location>
    <ligand>
        <name>Mn(2+)</name>
        <dbReference type="ChEBI" id="CHEBI:29035"/>
        <label>2</label>
    </ligand>
</feature>
<keyword evidence="1 5" id="KW-0479">Metal-binding</keyword>
<dbReference type="CDD" id="cd09988">
    <property type="entry name" value="Formimidoylglutamase"/>
    <property type="match status" value="1"/>
</dbReference>
<feature type="region of interest" description="Disordered" evidence="9">
    <location>
        <begin position="1"/>
        <end position="21"/>
    </location>
</feature>
<accession>A0A3L7DWN0</accession>
<evidence type="ECO:0000256" key="7">
    <source>
        <dbReference type="PIRSR" id="PIRSR036979-1"/>
    </source>
</evidence>
<feature type="binding site" evidence="5 7">
    <location>
        <position position="237"/>
    </location>
    <ligand>
        <name>Mn(2+)</name>
        <dbReference type="ChEBI" id="CHEBI:29035"/>
        <label>1</label>
    </ligand>
</feature>
<dbReference type="GO" id="GO:0008783">
    <property type="term" value="F:agmatinase activity"/>
    <property type="evidence" value="ECO:0007669"/>
    <property type="project" value="TreeGrafter"/>
</dbReference>
<dbReference type="PROSITE" id="PS51409">
    <property type="entry name" value="ARGINASE_2"/>
    <property type="match status" value="1"/>
</dbReference>
<comment type="catalytic activity">
    <reaction evidence="5">
        <text>N-formimidoyl-L-glutamate + H2O = formamide + L-glutamate</text>
        <dbReference type="Rhea" id="RHEA:22492"/>
        <dbReference type="ChEBI" id="CHEBI:15377"/>
        <dbReference type="ChEBI" id="CHEBI:16397"/>
        <dbReference type="ChEBI" id="CHEBI:29985"/>
        <dbReference type="ChEBI" id="CHEBI:58928"/>
        <dbReference type="EC" id="3.5.3.8"/>
    </reaction>
</comment>
<dbReference type="RefSeq" id="WP_117957349.1">
    <property type="nucleotide sequence ID" value="NZ_QRAN01000030.1"/>
</dbReference>
<evidence type="ECO:0000256" key="4">
    <source>
        <dbReference type="ARBA" id="ARBA00023211"/>
    </source>
</evidence>
<dbReference type="InterPro" id="IPR023696">
    <property type="entry name" value="Ureohydrolase_dom_sf"/>
</dbReference>
<dbReference type="GO" id="GO:0019556">
    <property type="term" value="P:L-histidine catabolic process to glutamate and formamide"/>
    <property type="evidence" value="ECO:0007669"/>
    <property type="project" value="UniProtKB-UniRule"/>
</dbReference>
<keyword evidence="11" id="KW-1185">Reference proteome</keyword>
<dbReference type="Pfam" id="PF00491">
    <property type="entry name" value="Arginase"/>
    <property type="match status" value="1"/>
</dbReference>
<feature type="binding site" evidence="7">
    <location>
        <position position="150"/>
    </location>
    <ligand>
        <name>Mn(2+)</name>
        <dbReference type="ChEBI" id="CHEBI:29035"/>
        <label>1</label>
    </ligand>
</feature>
<dbReference type="UniPathway" id="UPA00379">
    <property type="reaction ID" value="UER00552"/>
</dbReference>
<dbReference type="PIRSF" id="PIRSF036979">
    <property type="entry name" value="Arginase"/>
    <property type="match status" value="1"/>
</dbReference>
<evidence type="ECO:0000256" key="3">
    <source>
        <dbReference type="ARBA" id="ARBA00022808"/>
    </source>
</evidence>
<dbReference type="InterPro" id="IPR006035">
    <property type="entry name" value="Ureohydrolase"/>
</dbReference>
<keyword evidence="3 5" id="KW-0369">Histidine metabolism</keyword>
<dbReference type="InterPro" id="IPR005923">
    <property type="entry name" value="HutG"/>
</dbReference>
<dbReference type="EC" id="3.5.3.8" evidence="5 6"/>
<proteinExistence type="inferred from homology"/>
<dbReference type="PANTHER" id="PTHR11358:SF35">
    <property type="entry name" value="FORMIMIDOYLGLUTAMASE"/>
    <property type="match status" value="1"/>
</dbReference>
<gene>
    <name evidence="5 10" type="primary">hutG</name>
    <name evidence="10" type="ORF">DWB85_18100</name>
</gene>
<feature type="binding site" evidence="5 7">
    <location>
        <position position="119"/>
    </location>
    <ligand>
        <name>Mn(2+)</name>
        <dbReference type="ChEBI" id="CHEBI:29035"/>
        <label>1</label>
    </ligand>
</feature>
<protein>
    <recommendedName>
        <fullName evidence="5 6">Formimidoylglutamase</fullName>
        <ecNumber evidence="5 6">3.5.3.8</ecNumber>
    </recommendedName>
    <alternativeName>
        <fullName evidence="5">Formiminoglutamase</fullName>
    </alternativeName>
    <alternativeName>
        <fullName evidence="5">Formiminoglutamate hydrolase</fullName>
    </alternativeName>
</protein>
<dbReference type="EMBL" id="QRAN01000030">
    <property type="protein sequence ID" value="RLQ20361.1"/>
    <property type="molecule type" value="Genomic_DNA"/>
</dbReference>
<evidence type="ECO:0000256" key="2">
    <source>
        <dbReference type="ARBA" id="ARBA00022801"/>
    </source>
</evidence>
<evidence type="ECO:0000256" key="1">
    <source>
        <dbReference type="ARBA" id="ARBA00022723"/>
    </source>
</evidence>
<evidence type="ECO:0000256" key="5">
    <source>
        <dbReference type="HAMAP-Rule" id="MF_00737"/>
    </source>
</evidence>
<dbReference type="GO" id="GO:0050415">
    <property type="term" value="F:formimidoylglutamase activity"/>
    <property type="evidence" value="ECO:0007669"/>
    <property type="project" value="UniProtKB-UniRule"/>
</dbReference>
<comment type="caution">
    <text evidence="10">The sequence shown here is derived from an EMBL/GenBank/DDBJ whole genome shotgun (WGS) entry which is preliminary data.</text>
</comment>
<dbReference type="Gene3D" id="3.40.800.10">
    <property type="entry name" value="Ureohydrolase domain"/>
    <property type="match status" value="1"/>
</dbReference>
<dbReference type="GO" id="GO:0030145">
    <property type="term" value="F:manganese ion binding"/>
    <property type="evidence" value="ECO:0007669"/>
    <property type="project" value="UniProtKB-UniRule"/>
</dbReference>
<evidence type="ECO:0000256" key="6">
    <source>
        <dbReference type="NCBIfam" id="TIGR01227"/>
    </source>
</evidence>
<organism evidence="10 11">
    <name type="scientific">Seongchinamella sediminis</name>
    <dbReference type="NCBI Taxonomy" id="2283635"/>
    <lineage>
        <taxon>Bacteria</taxon>
        <taxon>Pseudomonadati</taxon>
        <taxon>Pseudomonadota</taxon>
        <taxon>Gammaproteobacteria</taxon>
        <taxon>Cellvibrionales</taxon>
        <taxon>Halieaceae</taxon>
        <taxon>Seongchinamella</taxon>
    </lineage>
</organism>
<dbReference type="SUPFAM" id="SSF52768">
    <property type="entry name" value="Arginase/deacetylase"/>
    <property type="match status" value="1"/>
</dbReference>
<dbReference type="OrthoDB" id="9789727at2"/>
<dbReference type="PANTHER" id="PTHR11358">
    <property type="entry name" value="ARGINASE/AGMATINASE"/>
    <property type="match status" value="1"/>
</dbReference>
<dbReference type="AlphaFoldDB" id="A0A3L7DWN0"/>
<comment type="similarity">
    <text evidence="5 8">Belongs to the arginase family.</text>
</comment>
<feature type="binding site" evidence="5">
    <location>
        <position position="150"/>
    </location>
    <ligand>
        <name>Mn(2+)</name>
        <dbReference type="ChEBI" id="CHEBI:29035"/>
        <label>2</label>
    </ligand>
</feature>
<evidence type="ECO:0000313" key="11">
    <source>
        <dbReference type="Proteomes" id="UP000265509"/>
    </source>
</evidence>
<evidence type="ECO:0000256" key="9">
    <source>
        <dbReference type="SAM" id="MobiDB-lite"/>
    </source>
</evidence>
<comment type="function">
    <text evidence="5">Catalyzes the conversion of N-formimidoyl-L-glutamate to L-glutamate and formamide.</text>
</comment>
<dbReference type="Proteomes" id="UP000265509">
    <property type="component" value="Unassembled WGS sequence"/>
</dbReference>
<dbReference type="GO" id="GO:0019557">
    <property type="term" value="P:L-histidine catabolic process to glutamate and formate"/>
    <property type="evidence" value="ECO:0007669"/>
    <property type="project" value="UniProtKB-UniPathway"/>
</dbReference>
<dbReference type="GO" id="GO:0033389">
    <property type="term" value="P:putrescine biosynthetic process from arginine, via agmatine"/>
    <property type="evidence" value="ECO:0007669"/>
    <property type="project" value="TreeGrafter"/>
</dbReference>
<feature type="binding site" evidence="5">
    <location>
        <position position="239"/>
    </location>
    <ligand>
        <name>Mn(2+)</name>
        <dbReference type="ChEBI" id="CHEBI:29035"/>
        <label>2</label>
    </ligand>
</feature>
<evidence type="ECO:0000256" key="8">
    <source>
        <dbReference type="PROSITE-ProRule" id="PRU00742"/>
    </source>
</evidence>
<comment type="cofactor">
    <cofactor evidence="5 7">
        <name>Mn(2+)</name>
        <dbReference type="ChEBI" id="CHEBI:29035"/>
    </cofactor>
    <text evidence="5 7">Binds 2 manganese ions per subunit.</text>
</comment>
<feature type="binding site" evidence="5 7">
    <location>
        <position position="152"/>
    </location>
    <ligand>
        <name>Mn(2+)</name>
        <dbReference type="ChEBI" id="CHEBI:29035"/>
        <label>1</label>
    </ligand>
</feature>
<keyword evidence="4 5" id="KW-0464">Manganese</keyword>
<name>A0A3L7DWN0_9GAMM</name>
<feature type="binding site" evidence="5">
    <location>
        <position position="237"/>
    </location>
    <ligand>
        <name>Mn(2+)</name>
        <dbReference type="ChEBI" id="CHEBI:29035"/>
        <label>2</label>
    </ligand>
</feature>
<keyword evidence="2 5" id="KW-0378">Hydrolase</keyword>
<comment type="pathway">
    <text evidence="5">Amino-acid degradation; L-histidine degradation into L-glutamate; L-glutamate from N-formimidoyl-L-glutamate (hydrolase route): step 1/1.</text>
</comment>
<feature type="binding site" evidence="7">
    <location>
        <position position="239"/>
    </location>
    <ligand>
        <name>Mn(2+)</name>
        <dbReference type="ChEBI" id="CHEBI:29035"/>
        <label>1</label>
    </ligand>
</feature>
<sequence length="317" mass="34435">MADSENPWRGRIDSEDGEAGRRWHQVVQHAASTAPGIALLGLASDLGVRRNRGRPGASEGPAALRQALANFAWHHDRPLHDAGDIVVADDLEAGQAAYAERVAALLAAGHFVIGLGGGHEIAWGSFQGCRRFLDRDPADRRLGILNFDAHFDLRQPAPLSSSGTPFYQVARHCEERGQTFHYCCLGVARTANTPALYQRADTLEVSYQEDLDCHGERALPLLERFLAGIDYLYVTVCLDVFPAAYAPGVSAPAALGVNPAWLLRTLSSVAELARQFKVHWLMTDIAELSPPHDPDGRTARLGARVIDSCLAATFADR</sequence>
<dbReference type="NCBIfam" id="TIGR01227">
    <property type="entry name" value="hutG"/>
    <property type="match status" value="1"/>
</dbReference>
<reference evidence="10 11" key="1">
    <citation type="submission" date="2018-07" db="EMBL/GenBank/DDBJ databases">
        <title>Halioglobus sp. genome submission.</title>
        <authorList>
            <person name="Ye M.-Q."/>
            <person name="Du Z.-J."/>
        </authorList>
    </citation>
    <scope>NUCLEOTIDE SEQUENCE [LARGE SCALE GENOMIC DNA]</scope>
    <source>
        <strain evidence="10 11">U0301</strain>
    </source>
</reference>
<dbReference type="HAMAP" id="MF_00737">
    <property type="entry name" value="Formimidoylglutam"/>
    <property type="match status" value="1"/>
</dbReference>